<protein>
    <recommendedName>
        <fullName evidence="4">DUF2125 domain-containing protein</fullName>
    </recommendedName>
</protein>
<evidence type="ECO:0000313" key="3">
    <source>
        <dbReference type="Proteomes" id="UP000626220"/>
    </source>
</evidence>
<dbReference type="Pfam" id="PF09898">
    <property type="entry name" value="DUF2125"/>
    <property type="match status" value="1"/>
</dbReference>
<reference evidence="2" key="2">
    <citation type="submission" date="2020-09" db="EMBL/GenBank/DDBJ databases">
        <authorList>
            <person name="Sun Q."/>
            <person name="Kim S."/>
        </authorList>
    </citation>
    <scope>NUCLEOTIDE SEQUENCE</scope>
    <source>
        <strain evidence="2">KCTC 42650</strain>
    </source>
</reference>
<dbReference type="Proteomes" id="UP000626220">
    <property type="component" value="Unassembled WGS sequence"/>
</dbReference>
<sequence length="509" mass="53811">MSRFSLAASTALVTLFAAGAVRADVTADDVWQNIRAYAGAFGGSLSVETARSGNKLKVGELTMHWGLPMDAGRVSLTQSGFDLVEQGDGTVAVVIPQDFAIHFAVEPMDKPRMAGTGVLGHDGMVIVASGQPGDVTYTSSVGSMTVTVTDLEIPEVEAAEAEISVTMTDFTSEQRVVVDKVVSLTGRTQYATQDMVMNYVGPGNANIESTAKISGASATYALDLPRNGMDVLNLAAAIRDGLKGHVASEMQGYETQQSIRIDGERVQEQHNSFGLYTFGMSLDRDGVSMEGTGKDAKVRAYMPEVMPLDLEFAAESTAGRFVLPISAGEQLQEAAISVDVTGLTVGDMLWGLIDPGMTIPRDPATLRLDLTAQVKSYLDWLDFMTVGASMEAGEVPGELHAVTLKDFTLEAAGASLTGSGEATFDNTDLETFKGFPKPTGTLDMTLKGANTLIDRLTGIGALSDDEAMGARMGIGMMAKPAPELGEDVLKSHIELTGEGHVMANGIRMR</sequence>
<organism evidence="2 3">
    <name type="scientific">Seohaeicola zhoushanensis</name>
    <dbReference type="NCBI Taxonomy" id="1569283"/>
    <lineage>
        <taxon>Bacteria</taxon>
        <taxon>Pseudomonadati</taxon>
        <taxon>Pseudomonadota</taxon>
        <taxon>Alphaproteobacteria</taxon>
        <taxon>Rhodobacterales</taxon>
        <taxon>Roseobacteraceae</taxon>
        <taxon>Seohaeicola</taxon>
    </lineage>
</organism>
<feature type="chain" id="PRO_5035329182" description="DUF2125 domain-containing protein" evidence="1">
    <location>
        <begin position="24"/>
        <end position="509"/>
    </location>
</feature>
<evidence type="ECO:0008006" key="4">
    <source>
        <dbReference type="Google" id="ProtNLM"/>
    </source>
</evidence>
<accession>A0A8J3GTE5</accession>
<dbReference type="InterPro" id="IPR018666">
    <property type="entry name" value="DUF2125"/>
</dbReference>
<comment type="caution">
    <text evidence="2">The sequence shown here is derived from an EMBL/GenBank/DDBJ whole genome shotgun (WGS) entry which is preliminary data.</text>
</comment>
<reference evidence="2" key="1">
    <citation type="journal article" date="2014" name="Int. J. Syst. Evol. Microbiol.">
        <title>Complete genome sequence of Corynebacterium casei LMG S-19264T (=DSM 44701T), isolated from a smear-ripened cheese.</title>
        <authorList>
            <consortium name="US DOE Joint Genome Institute (JGI-PGF)"/>
            <person name="Walter F."/>
            <person name="Albersmeier A."/>
            <person name="Kalinowski J."/>
            <person name="Ruckert C."/>
        </authorList>
    </citation>
    <scope>NUCLEOTIDE SEQUENCE</scope>
    <source>
        <strain evidence="2">KCTC 42650</strain>
    </source>
</reference>
<proteinExistence type="predicted"/>
<keyword evidence="1" id="KW-0732">Signal</keyword>
<evidence type="ECO:0000313" key="2">
    <source>
        <dbReference type="EMBL" id="GHF33947.1"/>
    </source>
</evidence>
<dbReference type="RefSeq" id="WP_189678141.1">
    <property type="nucleotide sequence ID" value="NZ_BNCJ01000001.1"/>
</dbReference>
<gene>
    <name evidence="2" type="ORF">GCM10017056_01740</name>
</gene>
<name>A0A8J3GTE5_9RHOB</name>
<feature type="signal peptide" evidence="1">
    <location>
        <begin position="1"/>
        <end position="23"/>
    </location>
</feature>
<keyword evidence="3" id="KW-1185">Reference proteome</keyword>
<evidence type="ECO:0000256" key="1">
    <source>
        <dbReference type="SAM" id="SignalP"/>
    </source>
</evidence>
<dbReference type="AlphaFoldDB" id="A0A8J3GTE5"/>
<dbReference type="EMBL" id="BNCJ01000001">
    <property type="protein sequence ID" value="GHF33947.1"/>
    <property type="molecule type" value="Genomic_DNA"/>
</dbReference>